<dbReference type="SUPFAM" id="SSF49265">
    <property type="entry name" value="Fibronectin type III"/>
    <property type="match status" value="10"/>
</dbReference>
<dbReference type="SMART" id="SM00181">
    <property type="entry name" value="EGF"/>
    <property type="match status" value="14"/>
</dbReference>
<dbReference type="Gene3D" id="2.60.40.10">
    <property type="entry name" value="Immunoglobulins"/>
    <property type="match status" value="14"/>
</dbReference>
<dbReference type="FunFam" id="2.60.40.10:FF:000398">
    <property type="entry name" value="Tenascin C"/>
    <property type="match status" value="1"/>
</dbReference>
<comment type="similarity">
    <text evidence="2">Belongs to the tenascin family.</text>
</comment>
<evidence type="ECO:0000256" key="7">
    <source>
        <dbReference type="ARBA" id="ARBA00022729"/>
    </source>
</evidence>
<dbReference type="PROSITE" id="PS01186">
    <property type="entry name" value="EGF_2"/>
    <property type="match status" value="5"/>
</dbReference>
<dbReference type="InterPro" id="IPR003961">
    <property type="entry name" value="FN3_dom"/>
</dbReference>
<dbReference type="FunFam" id="2.60.40.10:FF:000274">
    <property type="entry name" value="Tenascin C"/>
    <property type="match status" value="1"/>
</dbReference>
<feature type="domain" description="Fibrinogen C-terminal" evidence="20">
    <location>
        <begin position="1885"/>
        <end position="2100"/>
    </location>
</feature>
<dbReference type="Gene3D" id="3.90.215.10">
    <property type="entry name" value="Gamma Fibrinogen, chain A, domain 1"/>
    <property type="match status" value="1"/>
</dbReference>
<keyword evidence="7 18" id="KW-0732">Signal</keyword>
<keyword evidence="12" id="KW-1015">Disulfide bond</keyword>
<dbReference type="SMART" id="SM00060">
    <property type="entry name" value="FN3"/>
    <property type="match status" value="14"/>
</dbReference>
<accession>A0A4W2FFS7</accession>
<dbReference type="SUPFAM" id="SSF56496">
    <property type="entry name" value="Fibrinogen C-terminal domain-like"/>
    <property type="match status" value="1"/>
</dbReference>
<reference evidence="21" key="2">
    <citation type="submission" date="2025-08" db="UniProtKB">
        <authorList>
            <consortium name="Ensembl"/>
        </authorList>
    </citation>
    <scope>IDENTIFICATION</scope>
</reference>
<dbReference type="FunFam" id="2.60.40.10:FF:000611">
    <property type="entry name" value="Tenascin C"/>
    <property type="match status" value="1"/>
</dbReference>
<evidence type="ECO:0000256" key="13">
    <source>
        <dbReference type="ARBA" id="ARBA00023180"/>
    </source>
</evidence>
<evidence type="ECO:0000256" key="16">
    <source>
        <dbReference type="ARBA" id="ARBA00079678"/>
    </source>
</evidence>
<dbReference type="GO" id="GO:0005615">
    <property type="term" value="C:extracellular space"/>
    <property type="evidence" value="ECO:0007669"/>
    <property type="project" value="TreeGrafter"/>
</dbReference>
<feature type="domain" description="Fibronectin type-III" evidence="19">
    <location>
        <begin position="1167"/>
        <end position="1257"/>
    </location>
</feature>
<dbReference type="CDD" id="cd00063">
    <property type="entry name" value="FN3"/>
    <property type="match status" value="14"/>
</dbReference>
<evidence type="ECO:0000313" key="21">
    <source>
        <dbReference type="Ensembl" id="ENSBIXP00005003470.1"/>
    </source>
</evidence>
<dbReference type="NCBIfam" id="NF040941">
    <property type="entry name" value="GGGWT_bact"/>
    <property type="match status" value="1"/>
</dbReference>
<evidence type="ECO:0000256" key="18">
    <source>
        <dbReference type="SAM" id="SignalP"/>
    </source>
</evidence>
<dbReference type="GO" id="GO:0009611">
    <property type="term" value="P:response to wounding"/>
    <property type="evidence" value="ECO:0007669"/>
    <property type="project" value="UniProtKB-ARBA"/>
</dbReference>
<keyword evidence="9" id="KW-0130">Cell adhesion</keyword>
<dbReference type="Ensembl" id="ENSBIXT00005010253.1">
    <property type="protein sequence ID" value="ENSBIXP00005003470.1"/>
    <property type="gene ID" value="ENSBIXG00005009895.1"/>
</dbReference>
<keyword evidence="3" id="KW-0964">Secreted</keyword>
<dbReference type="FunFam" id="2.60.40.10:FF:000939">
    <property type="entry name" value="Tenascin C"/>
    <property type="match status" value="1"/>
</dbReference>
<comment type="subcellular location">
    <subcellularLocation>
        <location evidence="1">Secreted</location>
        <location evidence="1">Extracellular space</location>
        <location evidence="1">Extracellular matrix</location>
    </subcellularLocation>
</comment>
<feature type="domain" description="Fibronectin type-III" evidence="19">
    <location>
        <begin position="805"/>
        <end position="894"/>
    </location>
</feature>
<dbReference type="FunFam" id="2.60.40.10:FF:000529">
    <property type="entry name" value="Tenascin C"/>
    <property type="match status" value="1"/>
</dbReference>
<dbReference type="Pfam" id="PF00041">
    <property type="entry name" value="fn3"/>
    <property type="match status" value="13"/>
</dbReference>
<dbReference type="FunFam" id="2.60.40.10:FF:000293">
    <property type="entry name" value="Tenascin C"/>
    <property type="match status" value="1"/>
</dbReference>
<dbReference type="InterPro" id="IPR013111">
    <property type="entry name" value="EGF_extracell"/>
</dbReference>
<dbReference type="PROSITE" id="PS50853">
    <property type="entry name" value="FN3"/>
    <property type="match status" value="11"/>
</dbReference>
<dbReference type="FunFam" id="2.60.40.10:FF:000099">
    <property type="entry name" value="Fibronectin 1"/>
    <property type="match status" value="1"/>
</dbReference>
<evidence type="ECO:0000256" key="10">
    <source>
        <dbReference type="ARBA" id="ARBA00022974"/>
    </source>
</evidence>
<dbReference type="GeneTree" id="ENSGT00940000155188"/>
<keyword evidence="8" id="KW-0677">Repeat</keyword>
<dbReference type="PANTHER" id="PTHR46708:SF1">
    <property type="entry name" value="TENASCIN"/>
    <property type="match status" value="1"/>
</dbReference>
<keyword evidence="5" id="KW-0245">EGF-like domain</keyword>
<feature type="domain" description="Fibronectin type-III" evidence="19">
    <location>
        <begin position="625"/>
        <end position="717"/>
    </location>
</feature>
<name>A0A4W2FFS7_BOBOX</name>
<evidence type="ECO:0000256" key="12">
    <source>
        <dbReference type="ARBA" id="ARBA00023157"/>
    </source>
</evidence>
<dbReference type="InterPro" id="IPR036056">
    <property type="entry name" value="Fibrinogen-like_C"/>
</dbReference>
<keyword evidence="13" id="KW-0325">Glycoprotein</keyword>
<evidence type="ECO:0000256" key="6">
    <source>
        <dbReference type="ARBA" id="ARBA00022553"/>
    </source>
</evidence>
<evidence type="ECO:0000259" key="20">
    <source>
        <dbReference type="PROSITE" id="PS51406"/>
    </source>
</evidence>
<feature type="domain" description="Fibronectin type-III" evidence="19">
    <location>
        <begin position="1258"/>
        <end position="1347"/>
    </location>
</feature>
<dbReference type="InterPro" id="IPR036116">
    <property type="entry name" value="FN3_sf"/>
</dbReference>
<dbReference type="PROSITE" id="PS51406">
    <property type="entry name" value="FIBRINOGEN_C_2"/>
    <property type="match status" value="1"/>
</dbReference>
<dbReference type="FunFam" id="2.60.40.10:FF:000346">
    <property type="entry name" value="Tenascin C"/>
    <property type="match status" value="1"/>
</dbReference>
<dbReference type="CDD" id="cd00087">
    <property type="entry name" value="FReD"/>
    <property type="match status" value="1"/>
</dbReference>
<dbReference type="FunFam" id="2.60.40.10:FF:000610">
    <property type="entry name" value="Tenascin C"/>
    <property type="match status" value="1"/>
</dbReference>
<comment type="subunit">
    <text evidence="14">Homohexamer; disulfide-linked. A homotrimer may be formed in the triple coiled-coil region and may be stabilized by disulfide rings at both ends. Two of such half-hexabrachions may be disulfide linked within the central globule. Interacts with CSPG4. Interacts (via the 3rd fibronectin type-III domain) with integrin ITGA9:ITGB1.</text>
</comment>
<keyword evidence="6" id="KW-0597">Phosphoprotein</keyword>
<feature type="domain" description="Fibronectin type-III" evidence="19">
    <location>
        <begin position="1076"/>
        <end position="1166"/>
    </location>
</feature>
<dbReference type="FunFam" id="2.60.40.10:FF:000201">
    <property type="entry name" value="Tenascin C"/>
    <property type="match status" value="1"/>
</dbReference>
<evidence type="ECO:0000256" key="3">
    <source>
        <dbReference type="ARBA" id="ARBA00022525"/>
    </source>
</evidence>
<dbReference type="Gene3D" id="2.20.25.10">
    <property type="match status" value="1"/>
</dbReference>
<feature type="signal peptide" evidence="18">
    <location>
        <begin position="1"/>
        <end position="22"/>
    </location>
</feature>
<dbReference type="Pfam" id="PF07974">
    <property type="entry name" value="EGF_2"/>
    <property type="match status" value="1"/>
</dbReference>
<dbReference type="FunFam" id="2.60.40.10:FF:000207">
    <property type="entry name" value="Tenascin C"/>
    <property type="match status" value="1"/>
</dbReference>
<dbReference type="InterPro" id="IPR050991">
    <property type="entry name" value="ECM_Regulatory_Proteins"/>
</dbReference>
<feature type="domain" description="Fibronectin type-III" evidence="19">
    <location>
        <begin position="1712"/>
        <end position="1798"/>
    </location>
</feature>
<gene>
    <name evidence="21" type="primary">TNC</name>
</gene>
<dbReference type="CDD" id="cd00054">
    <property type="entry name" value="EGF_CA"/>
    <property type="match status" value="2"/>
</dbReference>
<feature type="domain" description="Fibronectin type-III" evidence="19">
    <location>
        <begin position="895"/>
        <end position="990"/>
    </location>
</feature>
<feature type="domain" description="Fibronectin type-III" evidence="19">
    <location>
        <begin position="1532"/>
        <end position="1621"/>
    </location>
</feature>
<dbReference type="PANTHER" id="PTHR46708">
    <property type="entry name" value="TENASCIN"/>
    <property type="match status" value="1"/>
</dbReference>
<dbReference type="FunFam" id="2.20.25.10:FF:000006">
    <property type="entry name" value="Tenascin C"/>
    <property type="match status" value="1"/>
</dbReference>
<dbReference type="GO" id="GO:0030155">
    <property type="term" value="P:regulation of cell adhesion"/>
    <property type="evidence" value="ECO:0007669"/>
    <property type="project" value="TreeGrafter"/>
</dbReference>
<keyword evidence="10" id="KW-0654">Proteoglycan</keyword>
<dbReference type="Pfam" id="PF00147">
    <property type="entry name" value="Fibrinogen_C"/>
    <property type="match status" value="1"/>
</dbReference>
<sequence length="2111" mass="230610">MGVMTRLWAGLFLALLALPAEGGVLKKVIRHKQQSGMNVTLPEENQPVVFNHVYNIKLPVGSQCSVDLESASGEKDLAAPSEPRESFQEHTVDGENQIVFTHRINIPRRACGCAAAPDVKELLSRLEELENLVSSLREQCTSGAGCCLQSAEGRVDTRPFCSGRGNFSTEGCGCVCEPGWKGPNCSEPECPGNCHLHGQCLDGQCVCHEGFTGEDCGQLACPSDCNDQGKCVDGACVCFEGYSGLDCSQETCPVPCSEEHGRCVDGRCVCQEGFAGEDCREPLCLHNCHGRGRCVENECVCDEGFTGDDCGELVCPNDCFDRGRCLNGTCSCDEGFTGEDCGQLACPHACHGHGRCDEGQCVCDEGFAGPDCSERRCPSDCHERGRCVDGRCECNDGFTGADCGELQCPRDCSGHGRCVNGQCVCDEGYTGEDCGQRRCPSDCHGRGRCVDGRCECQPGFQGDDCGEMSCPHDCHQHGRCVNGMCVCDDAYTGEDCRELRCPGDCSQRGRCVDGRCVCEDGFAGPDCADLACPGNCHGRGRCVDGQCVCLEGFTGPDCAQRRCPGDCHGQGRCVDGQCVCHEGFTGPDCAQRSCPNDCSNWGQCVSGRCVCNEGYTGEDCSQVSPPKDLVVTEVTEETVNLAWDNEMRVTEYLIVYTPTHEDGLEMQFRVPGDQTSATIRELEPGVEYFIRVFAILENKKSIPVSARVATYLPTPEGLKFKSIKETSVEVEWDPLDIAFETWEVIFRNMNKDDEEEITKSLRRPETTYRQTGLAPGQEYEISLHIVKNNTRGPGLKRVTTTRLDAPSQIEVKDVTDTTALITWSKPLAEIDSIELMYGIKDVPGDRTSIDLTHEENQYSIGNLKPDTEYEVALISRRADMSSNPAKETFTTGLDAPRNLRRISQTDNSITLEWRNVKAAADSYRIKYAPISGGDHAEVEVPRSQQTTTRTTLTGLRPGTEYGIGVSAVKGDKESDPATINAATELDTPKDLRISDPTETSLTLVWQTPVAKFDRYRLNYSLPSGQPKEVQLTRDTTSFVLRGLEPGQEYSILLTAEKGRHKSKPARVQASTDHTPELGNLTVTKAGWDGLRLNWTTADQAYEHFVIQVQEANGVEAAQNLTVPGNLRAVDVPGLKAATPYRVTIHGVIRGYKTPVLSAEASTAREPELGNLSVSDITSESFNLSWTATDGAFETFTVEIIDSNRFLETMEYNVSGAERTAHISGLRPSNDFIVYLSGLAPSMQTKTISATASTVAEPLLSHLTVSDVTSGSVAISWKAQESAFDSFLVEVRNSDPLQETVVHSLPAASRSFVITNLKASSDYTAHLHGLIGRQHAQTLMVQATTEPEPQLGTLVLSNITPDSFNVSWTTQAGPFAKIVINVSDSHSLHEPQQFTVSGDAQHAHVTGLVANTGYDVSVAGTTGAGGSSRPLTAFVVTEALPLLENLTISDINPYGFTVSWMASENAFDSFLVTVVDSGKLLDPQEFTLSGTQRKLELRGLITGIGYEVMVSGFTQGRQTKPLRAEIITEAEPEVDNLLVSDATPDGFRLSWTADEGVFDSFVLKIRDTKKQSEPLEITLLAPERTRDITGLREATEYEIELYGISSGRRSQPVTAIATTAMGSPKEIIFSDITENAASVSWMAPTTQVESFRVTYVPIAGGAPSAVTVDGTKTQTRLLRLLPGADYLVSVIALKGFEESEPVSGTLTTALDGPSSLVTANITDSEALAMWQPAIAPVDTYVISYTGERVPEITRTVSGNTVEYALTNLEPATEYTLRIFAEKGPQKSSTITTKFTTDLDSPRDFTATEVQSETALLTWRPPRASVTGYLLVYESVDGTIKEVVLDPDTTSYSLTDLSPSTYYTARIQALNGTLRSKTVKTIFTTSGVLYRFPRDCSQAMLNGDTTSGVYTIYLNNDKTQKQEVFCDMTSDGGGWIVFLRRKNGREDFYRNWKAYAAGFGDLKEEFWLGLDTLSKITAQGQYELRVDLRDHGESAYAVYDKFSVGDARTRYRLKVEGYSGTAGDSMAYHNGRSFSTFDKDTDSAITNCALSYKGAFWYKNCHRVNLMGRYGDNSHSQGVNWFHWKGHEHSIQFAEMKLRPSNFRNLEGRRKRA</sequence>
<evidence type="ECO:0000256" key="15">
    <source>
        <dbReference type="ARBA" id="ARBA00069274"/>
    </source>
</evidence>
<protein>
    <recommendedName>
        <fullName evidence="15">Tenascin</fullName>
    </recommendedName>
    <alternativeName>
        <fullName evidence="16">Hexabrachion</fullName>
    </alternativeName>
    <alternativeName>
        <fullName evidence="17">Tenascin-C</fullName>
    </alternativeName>
</protein>
<dbReference type="GO" id="GO:0007155">
    <property type="term" value="P:cell adhesion"/>
    <property type="evidence" value="ECO:0007669"/>
    <property type="project" value="UniProtKB-KW"/>
</dbReference>
<evidence type="ECO:0000256" key="5">
    <source>
        <dbReference type="ARBA" id="ARBA00022536"/>
    </source>
</evidence>
<dbReference type="PROSITE" id="PS00022">
    <property type="entry name" value="EGF_1"/>
    <property type="match status" value="5"/>
</dbReference>
<dbReference type="Pfam" id="PF25024">
    <property type="entry name" value="EGF_TEN"/>
    <property type="match status" value="2"/>
</dbReference>
<keyword evidence="11" id="KW-0175">Coiled coil</keyword>
<dbReference type="Pfam" id="PF23106">
    <property type="entry name" value="EGF_Teneurin"/>
    <property type="match status" value="1"/>
</dbReference>
<feature type="chain" id="PRO_5021326005" description="Tenascin" evidence="18">
    <location>
        <begin position="23"/>
        <end position="2111"/>
    </location>
</feature>
<evidence type="ECO:0000256" key="9">
    <source>
        <dbReference type="ARBA" id="ARBA00022889"/>
    </source>
</evidence>
<dbReference type="Gene3D" id="2.10.25.10">
    <property type="entry name" value="Laminin"/>
    <property type="match status" value="14"/>
</dbReference>
<evidence type="ECO:0000256" key="1">
    <source>
        <dbReference type="ARBA" id="ARBA00004498"/>
    </source>
</evidence>
<feature type="domain" description="Fibronectin type-III" evidence="19">
    <location>
        <begin position="1622"/>
        <end position="1711"/>
    </location>
</feature>
<dbReference type="InterPro" id="IPR013783">
    <property type="entry name" value="Ig-like_fold"/>
</dbReference>
<dbReference type="InterPro" id="IPR000742">
    <property type="entry name" value="EGF"/>
</dbReference>
<evidence type="ECO:0000256" key="8">
    <source>
        <dbReference type="ARBA" id="ARBA00022737"/>
    </source>
</evidence>
<dbReference type="FunFam" id="2.60.40.10:FF:000162">
    <property type="entry name" value="Tenascin C"/>
    <property type="match status" value="1"/>
</dbReference>
<dbReference type="FunFam" id="3.90.215.10:FF:000001">
    <property type="entry name" value="Tenascin isoform 1"/>
    <property type="match status" value="1"/>
</dbReference>
<dbReference type="FunFam" id="2.10.25.10:FF:000001">
    <property type="entry name" value="Tenascin C"/>
    <property type="match status" value="14"/>
</dbReference>
<evidence type="ECO:0000256" key="17">
    <source>
        <dbReference type="ARBA" id="ARBA00080298"/>
    </source>
</evidence>
<evidence type="ECO:0000313" key="22">
    <source>
        <dbReference type="Proteomes" id="UP000429181"/>
    </source>
</evidence>
<dbReference type="InterPro" id="IPR002181">
    <property type="entry name" value="Fibrinogen_a/b/g_C_dom"/>
</dbReference>
<keyword evidence="4" id="KW-0272">Extracellular matrix</keyword>
<dbReference type="InterPro" id="IPR014716">
    <property type="entry name" value="Fibrinogen_a/b/g_C_1"/>
</dbReference>
<dbReference type="Proteomes" id="UP000429181">
    <property type="component" value="Chromosome 8"/>
</dbReference>
<evidence type="ECO:0000259" key="19">
    <source>
        <dbReference type="PROSITE" id="PS50853"/>
    </source>
</evidence>
<proteinExistence type="inferred from homology"/>
<dbReference type="GO" id="GO:0098966">
    <property type="term" value="C:perisynaptic extracellular matrix"/>
    <property type="evidence" value="ECO:0007669"/>
    <property type="project" value="TreeGrafter"/>
</dbReference>
<evidence type="ECO:0000256" key="11">
    <source>
        <dbReference type="ARBA" id="ARBA00023054"/>
    </source>
</evidence>
<evidence type="ECO:0000256" key="14">
    <source>
        <dbReference type="ARBA" id="ARBA00063616"/>
    </source>
</evidence>
<feature type="domain" description="Fibronectin type-III" evidence="19">
    <location>
        <begin position="1799"/>
        <end position="1887"/>
    </location>
</feature>
<evidence type="ECO:0000256" key="2">
    <source>
        <dbReference type="ARBA" id="ARBA00008673"/>
    </source>
</evidence>
<reference evidence="21 22" key="1">
    <citation type="submission" date="2018-11" db="EMBL/GenBank/DDBJ databases">
        <title>Haplotype-resolved cattle genomes.</title>
        <authorList>
            <person name="Low W.Y."/>
            <person name="Tearle R."/>
            <person name="Bickhart D.M."/>
            <person name="Rosen B.D."/>
            <person name="Koren S."/>
            <person name="Rhie A."/>
            <person name="Hiendleder S."/>
            <person name="Phillippy A.M."/>
            <person name="Smith T.P.L."/>
            <person name="Williams J.L."/>
        </authorList>
    </citation>
    <scope>NUCLEOTIDE SEQUENCE [LARGE SCALE GENOMIC DNA]</scope>
</reference>
<organism evidence="21 22">
    <name type="scientific">Bos indicus x Bos taurus</name>
    <name type="common">Hybrid cattle</name>
    <dbReference type="NCBI Taxonomy" id="30522"/>
    <lineage>
        <taxon>Eukaryota</taxon>
        <taxon>Metazoa</taxon>
        <taxon>Chordata</taxon>
        <taxon>Craniata</taxon>
        <taxon>Vertebrata</taxon>
        <taxon>Euteleostomi</taxon>
        <taxon>Mammalia</taxon>
        <taxon>Eutheria</taxon>
        <taxon>Laurasiatheria</taxon>
        <taxon>Artiodactyla</taxon>
        <taxon>Ruminantia</taxon>
        <taxon>Pecora</taxon>
        <taxon>Bovidae</taxon>
        <taxon>Bovinae</taxon>
        <taxon>Bos</taxon>
    </lineage>
</organism>
<feature type="domain" description="Fibronectin type-III" evidence="19">
    <location>
        <begin position="1349"/>
        <end position="1441"/>
    </location>
</feature>
<dbReference type="SMART" id="SM00186">
    <property type="entry name" value="FBG"/>
    <property type="match status" value="1"/>
</dbReference>
<evidence type="ECO:0000256" key="4">
    <source>
        <dbReference type="ARBA" id="ARBA00022530"/>
    </source>
</evidence>